<dbReference type="eggNOG" id="KOG0698">
    <property type="taxonomic scope" value="Eukaryota"/>
</dbReference>
<evidence type="ECO:0000313" key="9">
    <source>
        <dbReference type="Proteomes" id="UP000019763"/>
    </source>
</evidence>
<comment type="subcellular location">
    <subcellularLocation>
        <location evidence="1">Membrane</location>
        <topology evidence="1">Peripheral membrane protein</topology>
    </subcellularLocation>
</comment>
<dbReference type="AlphaFoldDB" id="A0A023BAW2"/>
<dbReference type="SMART" id="SM00332">
    <property type="entry name" value="PP2Cc"/>
    <property type="match status" value="1"/>
</dbReference>
<dbReference type="OrthoDB" id="10264738at2759"/>
<evidence type="ECO:0000256" key="5">
    <source>
        <dbReference type="RuleBase" id="RU003465"/>
    </source>
</evidence>
<keyword evidence="3 5" id="KW-0378">Hydrolase</keyword>
<evidence type="ECO:0000313" key="8">
    <source>
        <dbReference type="EMBL" id="EZG78817.1"/>
    </source>
</evidence>
<dbReference type="OMA" id="NIQNWGE"/>
<dbReference type="PANTHER" id="PTHR47992">
    <property type="entry name" value="PROTEIN PHOSPHATASE"/>
    <property type="match status" value="1"/>
</dbReference>
<accession>A0A023BAW2</accession>
<feature type="domain" description="PPM-type phosphatase" evidence="7">
    <location>
        <begin position="152"/>
        <end position="443"/>
    </location>
</feature>
<dbReference type="InterPro" id="IPR001932">
    <property type="entry name" value="PPM-type_phosphatase-like_dom"/>
</dbReference>
<dbReference type="GO" id="GO:0004722">
    <property type="term" value="F:protein serine/threonine phosphatase activity"/>
    <property type="evidence" value="ECO:0007669"/>
    <property type="project" value="InterPro"/>
</dbReference>
<name>A0A023BAW2_GRENI</name>
<feature type="region of interest" description="Disordered" evidence="6">
    <location>
        <begin position="1"/>
        <end position="80"/>
    </location>
</feature>
<evidence type="ECO:0000256" key="3">
    <source>
        <dbReference type="ARBA" id="ARBA00022801"/>
    </source>
</evidence>
<keyword evidence="2" id="KW-0479">Metal-binding</keyword>
<dbReference type="RefSeq" id="XP_011129184.1">
    <property type="nucleotide sequence ID" value="XM_011130882.1"/>
</dbReference>
<dbReference type="InterPro" id="IPR015655">
    <property type="entry name" value="PP2C"/>
</dbReference>
<dbReference type="Gene3D" id="3.60.40.10">
    <property type="entry name" value="PPM-type phosphatase domain"/>
    <property type="match status" value="1"/>
</dbReference>
<protein>
    <recommendedName>
        <fullName evidence="7">PPM-type phosphatase domain-containing protein</fullName>
    </recommendedName>
</protein>
<evidence type="ECO:0000256" key="1">
    <source>
        <dbReference type="ARBA" id="ARBA00004170"/>
    </source>
</evidence>
<comment type="similarity">
    <text evidence="5">Belongs to the PP2C family.</text>
</comment>
<evidence type="ECO:0000256" key="4">
    <source>
        <dbReference type="ARBA" id="ARBA00022912"/>
    </source>
</evidence>
<evidence type="ECO:0000259" key="7">
    <source>
        <dbReference type="PROSITE" id="PS51746"/>
    </source>
</evidence>
<dbReference type="Proteomes" id="UP000019763">
    <property type="component" value="Unassembled WGS sequence"/>
</dbReference>
<dbReference type="GeneID" id="22911304"/>
<sequence>MGACASRDGQLVQNASRTIAELPRPAADQPMESKDIWFDEEEPSTQPSPTAPTPTPNGNRRRRRLSVSTVDQPSEKKRTATVKYEDPVRELIDKNRRGLREVTLQMLKELFPAAEHYAVFGSPSYSVQRGFDNKVTEIDGGMPPGRTLKDIGVGYACKKGLKPESPNQDDYYVLKVDDWSMYGVFDGHGPHGHHISAFVHKTLPFLIISDPEFESDLEATLIRAFKKVHQLVVAVSDLQGMFDCSLSGTTATVAVQRDGKLTVAHVGDSTAVLAKHARADTHGRHTPSDGRPTDADFRTDFRAEKLTNDHKPMLPAEKARIEAKGGEVRRLEGDIPHRVFVKHRMYPGLAMSRALGDSVAASVGVSHEPEVRTYDLSTQDFFVIATDGVWEFIDGQQAVDIIAAFPSNKVDEAAEALAYESWKRWVEEEDNVVDDVTCIVVWT</sequence>
<evidence type="ECO:0000256" key="2">
    <source>
        <dbReference type="ARBA" id="ARBA00022723"/>
    </source>
</evidence>
<proteinExistence type="inferred from homology"/>
<dbReference type="SUPFAM" id="SSF81606">
    <property type="entry name" value="PP2C-like"/>
    <property type="match status" value="1"/>
</dbReference>
<comment type="caution">
    <text evidence="8">The sequence shown here is derived from an EMBL/GenBank/DDBJ whole genome shotgun (WGS) entry which is preliminary data.</text>
</comment>
<keyword evidence="4 5" id="KW-0904">Protein phosphatase</keyword>
<keyword evidence="9" id="KW-1185">Reference proteome</keyword>
<organism evidence="8 9">
    <name type="scientific">Gregarina niphandrodes</name>
    <name type="common">Septate eugregarine</name>
    <dbReference type="NCBI Taxonomy" id="110365"/>
    <lineage>
        <taxon>Eukaryota</taxon>
        <taxon>Sar</taxon>
        <taxon>Alveolata</taxon>
        <taxon>Apicomplexa</taxon>
        <taxon>Conoidasida</taxon>
        <taxon>Gregarinasina</taxon>
        <taxon>Eugregarinorida</taxon>
        <taxon>Gregarinidae</taxon>
        <taxon>Gregarina</taxon>
    </lineage>
</organism>
<dbReference type="EMBL" id="AFNH02000243">
    <property type="protein sequence ID" value="EZG78817.1"/>
    <property type="molecule type" value="Genomic_DNA"/>
</dbReference>
<dbReference type="InterPro" id="IPR036457">
    <property type="entry name" value="PPM-type-like_dom_sf"/>
</dbReference>
<reference evidence="8" key="1">
    <citation type="submission" date="2013-12" db="EMBL/GenBank/DDBJ databases">
        <authorList>
            <person name="Omoto C.K."/>
            <person name="Sibley D."/>
            <person name="Venepally P."/>
            <person name="Hadjithomas M."/>
            <person name="Karamycheva S."/>
            <person name="Brunk B."/>
            <person name="Roos D."/>
            <person name="Caler E."/>
            <person name="Lorenzi H."/>
        </authorList>
    </citation>
    <scope>NUCLEOTIDE SEQUENCE</scope>
</reference>
<dbReference type="GO" id="GO:0046872">
    <property type="term" value="F:metal ion binding"/>
    <property type="evidence" value="ECO:0007669"/>
    <property type="project" value="UniProtKB-KW"/>
</dbReference>
<dbReference type="PROSITE" id="PS01032">
    <property type="entry name" value="PPM_1"/>
    <property type="match status" value="1"/>
</dbReference>
<dbReference type="Pfam" id="PF00481">
    <property type="entry name" value="PP2C"/>
    <property type="match status" value="1"/>
</dbReference>
<dbReference type="VEuPathDB" id="CryptoDB:GNI_031950"/>
<evidence type="ECO:0000256" key="6">
    <source>
        <dbReference type="SAM" id="MobiDB-lite"/>
    </source>
</evidence>
<dbReference type="PROSITE" id="PS51746">
    <property type="entry name" value="PPM_2"/>
    <property type="match status" value="1"/>
</dbReference>
<gene>
    <name evidence="8" type="ORF">GNI_031950</name>
</gene>
<dbReference type="CDD" id="cd00143">
    <property type="entry name" value="PP2Cc"/>
    <property type="match status" value="1"/>
</dbReference>
<dbReference type="GO" id="GO:0016020">
    <property type="term" value="C:membrane"/>
    <property type="evidence" value="ECO:0007669"/>
    <property type="project" value="UniProtKB-SubCell"/>
</dbReference>
<dbReference type="InterPro" id="IPR000222">
    <property type="entry name" value="PP2C_BS"/>
</dbReference>